<dbReference type="RefSeq" id="WP_380077693.1">
    <property type="nucleotide sequence ID" value="NZ_JBHSGO010000045.1"/>
</dbReference>
<sequence length="89" mass="9853">MEIIILLTILLIVVLLGGLSSQVGMMCFHDPELMIDPLTININLPDSLLNLAEKLTIKGLYMLIIVAAYSSSNWTQTTLIYTIFKVLDG</sequence>
<dbReference type="EMBL" id="JBHSGO010000045">
    <property type="protein sequence ID" value="MFC4665500.1"/>
    <property type="molecule type" value="Genomic_DNA"/>
</dbReference>
<gene>
    <name evidence="1" type="ORF">ACFO3G_02560</name>
</gene>
<name>A0ABV9K5S1_9PORP</name>
<accession>A0ABV9K5S1</accession>
<proteinExistence type="predicted"/>
<evidence type="ECO:0000313" key="2">
    <source>
        <dbReference type="Proteomes" id="UP001596020"/>
    </source>
</evidence>
<keyword evidence="2" id="KW-1185">Reference proteome</keyword>
<organism evidence="1 2">
    <name type="scientific">Falsiporphyromonas endometrii</name>
    <dbReference type="NCBI Taxonomy" id="1387297"/>
    <lineage>
        <taxon>Bacteria</taxon>
        <taxon>Pseudomonadati</taxon>
        <taxon>Bacteroidota</taxon>
        <taxon>Bacteroidia</taxon>
        <taxon>Bacteroidales</taxon>
        <taxon>Porphyromonadaceae</taxon>
        <taxon>Falsiporphyromonas</taxon>
    </lineage>
</organism>
<comment type="caution">
    <text evidence="1">The sequence shown here is derived from an EMBL/GenBank/DDBJ whole genome shotgun (WGS) entry which is preliminary data.</text>
</comment>
<protein>
    <submittedName>
        <fullName evidence="1">Uncharacterized protein</fullName>
    </submittedName>
</protein>
<reference evidence="2" key="1">
    <citation type="journal article" date="2019" name="Int. J. Syst. Evol. Microbiol.">
        <title>The Global Catalogue of Microorganisms (GCM) 10K type strain sequencing project: providing services to taxonomists for standard genome sequencing and annotation.</title>
        <authorList>
            <consortium name="The Broad Institute Genomics Platform"/>
            <consortium name="The Broad Institute Genome Sequencing Center for Infectious Disease"/>
            <person name="Wu L."/>
            <person name="Ma J."/>
        </authorList>
    </citation>
    <scope>NUCLEOTIDE SEQUENCE [LARGE SCALE GENOMIC DNA]</scope>
    <source>
        <strain evidence="2">CGMCC 4.7357</strain>
    </source>
</reference>
<dbReference type="Proteomes" id="UP001596020">
    <property type="component" value="Unassembled WGS sequence"/>
</dbReference>
<evidence type="ECO:0000313" key="1">
    <source>
        <dbReference type="EMBL" id="MFC4665500.1"/>
    </source>
</evidence>